<keyword evidence="4" id="KW-1003">Cell membrane</keyword>
<dbReference type="Pfam" id="PF00672">
    <property type="entry name" value="HAMP"/>
    <property type="match status" value="1"/>
</dbReference>
<feature type="domain" description="Histidine kinase" evidence="23">
    <location>
        <begin position="528"/>
        <end position="745"/>
    </location>
</feature>
<dbReference type="PROSITE" id="PS50110">
    <property type="entry name" value="RESPONSE_REGULATORY"/>
    <property type="match status" value="1"/>
</dbReference>
<evidence type="ECO:0000256" key="8">
    <source>
        <dbReference type="ARBA" id="ARBA00022741"/>
    </source>
</evidence>
<reference evidence="27 28" key="1">
    <citation type="submission" date="2016-10" db="EMBL/GenBank/DDBJ databases">
        <authorList>
            <person name="de Groot N.N."/>
        </authorList>
    </citation>
    <scope>NUCLEOTIDE SEQUENCE [LARGE SCALE GENOMIC DNA]</scope>
    <source>
        <strain evidence="27 28">JCM 11308</strain>
    </source>
</reference>
<dbReference type="SMART" id="SM00387">
    <property type="entry name" value="HATPase_c"/>
    <property type="match status" value="1"/>
</dbReference>
<evidence type="ECO:0000313" key="27">
    <source>
        <dbReference type="EMBL" id="SDD89179.1"/>
    </source>
</evidence>
<dbReference type="CDD" id="cd17626">
    <property type="entry name" value="REC_OmpR_MtrA-like"/>
    <property type="match status" value="1"/>
</dbReference>
<keyword evidence="10" id="KW-0067">ATP-binding</keyword>
<dbReference type="Gene3D" id="3.40.50.2300">
    <property type="match status" value="1"/>
</dbReference>
<dbReference type="InterPro" id="IPR005467">
    <property type="entry name" value="His_kinase_dom"/>
</dbReference>
<dbReference type="SMART" id="SM00448">
    <property type="entry name" value="REC"/>
    <property type="match status" value="1"/>
</dbReference>
<dbReference type="PANTHER" id="PTHR43547:SF2">
    <property type="entry name" value="HYBRID SIGNAL TRANSDUCTION HISTIDINE KINASE C"/>
    <property type="match status" value="1"/>
</dbReference>
<keyword evidence="11 22" id="KW-1133">Transmembrane helix</keyword>
<evidence type="ECO:0000256" key="14">
    <source>
        <dbReference type="ARBA" id="ARBA00023125"/>
    </source>
</evidence>
<dbReference type="PANTHER" id="PTHR43547">
    <property type="entry name" value="TWO-COMPONENT HISTIDINE KINASE"/>
    <property type="match status" value="1"/>
</dbReference>
<evidence type="ECO:0000256" key="6">
    <source>
        <dbReference type="ARBA" id="ARBA00022679"/>
    </source>
</evidence>
<dbReference type="InterPro" id="IPR047673">
    <property type="entry name" value="MtrA_REC"/>
</dbReference>
<evidence type="ECO:0000256" key="13">
    <source>
        <dbReference type="ARBA" id="ARBA00023015"/>
    </source>
</evidence>
<dbReference type="FunFam" id="3.40.50.2300:FF:000001">
    <property type="entry name" value="DNA-binding response regulator PhoB"/>
    <property type="match status" value="1"/>
</dbReference>
<evidence type="ECO:0000256" key="16">
    <source>
        <dbReference type="ARBA" id="ARBA00023163"/>
    </source>
</evidence>
<dbReference type="EC" id="2.7.13.3" evidence="3"/>
<dbReference type="FunFam" id="1.10.287.130:FF:000010">
    <property type="entry name" value="Two-component sensor histidine kinase"/>
    <property type="match status" value="1"/>
</dbReference>
<feature type="transmembrane region" description="Helical" evidence="22">
    <location>
        <begin position="262"/>
        <end position="285"/>
    </location>
</feature>
<dbReference type="SMART" id="SM00388">
    <property type="entry name" value="HisKA"/>
    <property type="match status" value="1"/>
</dbReference>
<dbReference type="SMART" id="SM00304">
    <property type="entry name" value="HAMP"/>
    <property type="match status" value="1"/>
</dbReference>
<evidence type="ECO:0000256" key="10">
    <source>
        <dbReference type="ARBA" id="ARBA00022840"/>
    </source>
</evidence>
<dbReference type="PROSITE" id="PS51755">
    <property type="entry name" value="OMPR_PHOB"/>
    <property type="match status" value="1"/>
</dbReference>
<dbReference type="GO" id="GO:0005886">
    <property type="term" value="C:plasma membrane"/>
    <property type="evidence" value="ECO:0007669"/>
    <property type="project" value="UniProtKB-SubCell"/>
</dbReference>
<keyword evidence="9 27" id="KW-0418">Kinase</keyword>
<accession>A0A1G6YFJ8</accession>
<keyword evidence="5 19" id="KW-0597">Phosphoprotein</keyword>
<keyword evidence="8" id="KW-0547">Nucleotide-binding</keyword>
<dbReference type="CDD" id="cd06225">
    <property type="entry name" value="HAMP"/>
    <property type="match status" value="1"/>
</dbReference>
<dbReference type="InterPro" id="IPR003661">
    <property type="entry name" value="HisK_dim/P_dom"/>
</dbReference>
<evidence type="ECO:0000256" key="19">
    <source>
        <dbReference type="PROSITE-ProRule" id="PRU00169"/>
    </source>
</evidence>
<keyword evidence="28" id="KW-1185">Reference proteome</keyword>
<evidence type="ECO:0000256" key="22">
    <source>
        <dbReference type="SAM" id="Phobius"/>
    </source>
</evidence>
<dbReference type="Gene3D" id="1.10.10.10">
    <property type="entry name" value="Winged helix-like DNA-binding domain superfamily/Winged helix DNA-binding domain"/>
    <property type="match status" value="1"/>
</dbReference>
<comment type="catalytic activity">
    <reaction evidence="1">
        <text>ATP + protein L-histidine = ADP + protein N-phospho-L-histidine.</text>
        <dbReference type="EC" id="2.7.13.3"/>
    </reaction>
</comment>
<feature type="domain" description="HAMP" evidence="25">
    <location>
        <begin position="461"/>
        <end position="513"/>
    </location>
</feature>
<dbReference type="PROSITE" id="PS50885">
    <property type="entry name" value="HAMP"/>
    <property type="match status" value="1"/>
</dbReference>
<dbReference type="Proteomes" id="UP000199417">
    <property type="component" value="Unassembled WGS sequence"/>
</dbReference>
<dbReference type="InterPro" id="IPR003660">
    <property type="entry name" value="HAMP_dom"/>
</dbReference>
<feature type="domain" description="OmpR/PhoB-type" evidence="26">
    <location>
        <begin position="125"/>
        <end position="224"/>
    </location>
</feature>
<dbReference type="CDD" id="cd00082">
    <property type="entry name" value="HisKA"/>
    <property type="match status" value="1"/>
</dbReference>
<dbReference type="Pfam" id="PF00072">
    <property type="entry name" value="Response_reg"/>
    <property type="match status" value="1"/>
</dbReference>
<dbReference type="InterPro" id="IPR036388">
    <property type="entry name" value="WH-like_DNA-bd_sf"/>
</dbReference>
<sequence length="803" mass="87609">MKPRILVVDDDTALAEMLTIVLRGEGFEPFVVGDGTQALSAVREIRPDLVLLDLMLPGMNGIDVCRVLRADSGVPIVMLTAKTDTVDVVLGLESGADDYVMKPFKPKELVARVRARLRRTEEEPAELLAIADVVIDVPAHKVTREGALIALTPLEFDLLVALARKPRQVFTREVLLEQVWGYRHAADTRLVNVHVQRLRAKVETDPENPEVVLTVRGGRLQGRTAVIGRTRARRRIGGTFGPVLRRFRGWSRSLAHLWRRSLQLRVVVSTLTLSLVVITILGVVLTSQITDRLLEAKISAATEEMDRARNTVQNQLAGSDDSSSLAARLDAAAAALTSRTDTGPATGAAGTFNPVLIVPGIPPLEGVSSGPEDQIPANLREFVKKGQVSYQFATVSDSDGYRGPALIIGSPTASDVSTLELYLVFPLASEDKSLSLMRSTLLVGGVVLLVLLAAISMIVARQVVLPIRSASRIAERFADGKLRERMPVRGEDDMARLAMSFNDMAESLSKQIAQLEEFGNLQKRFTSDVSHELRTPLTTVRMAAELIHDGSADLDPAMRRSSELLVAELDRFESLLNDLLEISRHDAGVAELAAEKLDLRMSARAAVATIRHLARESGTELILDLPDEPVLASADPRRVERILRNLLANAIDHGEGKPVLLRLRADEDAAAFIVRDKGIGLRPGEEKLVFNRFWRSDPSRVRRSGGTGLGLAISVEDARLHDGRLEAWGEPGEGACFRFTLPLVRGHKITSSPLPLRPPSVKHVQGRPLPGAERPHSGHAEPSGEALDPDQASSVPVLRERRP</sequence>
<dbReference type="Gene3D" id="1.10.287.130">
    <property type="match status" value="1"/>
</dbReference>
<keyword evidence="13" id="KW-0805">Transcription regulation</keyword>
<keyword evidence="15 22" id="KW-0472">Membrane</keyword>
<dbReference type="GO" id="GO:0000155">
    <property type="term" value="F:phosphorelay sensor kinase activity"/>
    <property type="evidence" value="ECO:0007669"/>
    <property type="project" value="InterPro"/>
</dbReference>
<evidence type="ECO:0000256" key="20">
    <source>
        <dbReference type="PROSITE-ProRule" id="PRU01091"/>
    </source>
</evidence>
<dbReference type="SUPFAM" id="SSF55874">
    <property type="entry name" value="ATPase domain of HSP90 chaperone/DNA topoisomerase II/histidine kinase"/>
    <property type="match status" value="1"/>
</dbReference>
<dbReference type="SMART" id="SM00862">
    <property type="entry name" value="Trans_reg_C"/>
    <property type="match status" value="1"/>
</dbReference>
<feature type="DNA-binding region" description="OmpR/PhoB-type" evidence="20">
    <location>
        <begin position="125"/>
        <end position="224"/>
    </location>
</feature>
<dbReference type="InterPro" id="IPR036890">
    <property type="entry name" value="HATPase_C_sf"/>
</dbReference>
<dbReference type="PRINTS" id="PR00344">
    <property type="entry name" value="BCTRLSENSOR"/>
</dbReference>
<dbReference type="GO" id="GO:0000156">
    <property type="term" value="F:phosphorelay response regulator activity"/>
    <property type="evidence" value="ECO:0007669"/>
    <property type="project" value="InterPro"/>
</dbReference>
<gene>
    <name evidence="27" type="ORF">SAMN05444580_107164</name>
</gene>
<dbReference type="InterPro" id="IPR047671">
    <property type="entry name" value="MtrAB_MtrA"/>
</dbReference>
<keyword evidence="14 20" id="KW-0238">DNA-binding</keyword>
<evidence type="ECO:0000259" key="23">
    <source>
        <dbReference type="PROSITE" id="PS50109"/>
    </source>
</evidence>
<evidence type="ECO:0000313" key="28">
    <source>
        <dbReference type="Proteomes" id="UP000199417"/>
    </source>
</evidence>
<dbReference type="SUPFAM" id="SSF158472">
    <property type="entry name" value="HAMP domain-like"/>
    <property type="match status" value="1"/>
</dbReference>
<dbReference type="InterPro" id="IPR003594">
    <property type="entry name" value="HATPase_dom"/>
</dbReference>
<proteinExistence type="predicted"/>
<dbReference type="STRING" id="168276.SAMN05444580_107164"/>
<dbReference type="SUPFAM" id="SSF47384">
    <property type="entry name" value="Homodimeric domain of signal transducing histidine kinase"/>
    <property type="match status" value="1"/>
</dbReference>
<dbReference type="InterPro" id="IPR036097">
    <property type="entry name" value="HisK_dim/P_sf"/>
</dbReference>
<dbReference type="GO" id="GO:0005524">
    <property type="term" value="F:ATP binding"/>
    <property type="evidence" value="ECO:0007669"/>
    <property type="project" value="UniProtKB-KW"/>
</dbReference>
<evidence type="ECO:0000256" key="21">
    <source>
        <dbReference type="SAM" id="MobiDB-lite"/>
    </source>
</evidence>
<evidence type="ECO:0000256" key="7">
    <source>
        <dbReference type="ARBA" id="ARBA00022692"/>
    </source>
</evidence>
<dbReference type="Gene3D" id="3.30.565.10">
    <property type="entry name" value="Histidine kinase-like ATPase, C-terminal domain"/>
    <property type="match status" value="1"/>
</dbReference>
<dbReference type="Gene3D" id="6.10.340.10">
    <property type="match status" value="1"/>
</dbReference>
<evidence type="ECO:0000256" key="12">
    <source>
        <dbReference type="ARBA" id="ARBA00023012"/>
    </source>
</evidence>
<feature type="region of interest" description="Disordered" evidence="21">
    <location>
        <begin position="750"/>
        <end position="803"/>
    </location>
</feature>
<evidence type="ECO:0000256" key="11">
    <source>
        <dbReference type="ARBA" id="ARBA00022989"/>
    </source>
</evidence>
<evidence type="ECO:0000256" key="15">
    <source>
        <dbReference type="ARBA" id="ARBA00023136"/>
    </source>
</evidence>
<evidence type="ECO:0000256" key="18">
    <source>
        <dbReference type="ARBA" id="ARBA00035305"/>
    </source>
</evidence>
<dbReference type="Pfam" id="PF02518">
    <property type="entry name" value="HATPase_c"/>
    <property type="match status" value="1"/>
</dbReference>
<dbReference type="FunFam" id="3.30.565.10:FF:000013">
    <property type="entry name" value="Two-component sensor histidine kinase"/>
    <property type="match status" value="1"/>
</dbReference>
<dbReference type="InterPro" id="IPR011006">
    <property type="entry name" value="CheY-like_superfamily"/>
</dbReference>
<evidence type="ECO:0000259" key="25">
    <source>
        <dbReference type="PROSITE" id="PS50885"/>
    </source>
</evidence>
<comment type="subcellular location">
    <subcellularLocation>
        <location evidence="2">Cell membrane</location>
        <topology evidence="2">Multi-pass membrane protein</topology>
    </subcellularLocation>
</comment>
<keyword evidence="12" id="KW-0902">Two-component regulatory system</keyword>
<dbReference type="AlphaFoldDB" id="A0A1G6YFJ8"/>
<keyword evidence="6" id="KW-0808">Transferase</keyword>
<dbReference type="GO" id="GO:0000976">
    <property type="term" value="F:transcription cis-regulatory region binding"/>
    <property type="evidence" value="ECO:0007669"/>
    <property type="project" value="InterPro"/>
</dbReference>
<organism evidence="27 28">
    <name type="scientific">Rhodococcus tukisamuensis</name>
    <dbReference type="NCBI Taxonomy" id="168276"/>
    <lineage>
        <taxon>Bacteria</taxon>
        <taxon>Bacillati</taxon>
        <taxon>Actinomycetota</taxon>
        <taxon>Actinomycetes</taxon>
        <taxon>Mycobacteriales</taxon>
        <taxon>Nocardiaceae</taxon>
        <taxon>Rhodococcus</taxon>
    </lineage>
</organism>
<keyword evidence="7 22" id="KW-0812">Transmembrane</keyword>
<dbReference type="CDD" id="cd00383">
    <property type="entry name" value="trans_reg_C"/>
    <property type="match status" value="1"/>
</dbReference>
<evidence type="ECO:0000256" key="3">
    <source>
        <dbReference type="ARBA" id="ARBA00012438"/>
    </source>
</evidence>
<dbReference type="NCBIfam" id="NF040689">
    <property type="entry name" value="MtrAB_MtrA"/>
    <property type="match status" value="1"/>
</dbReference>
<dbReference type="InterPro" id="IPR001789">
    <property type="entry name" value="Sig_transdc_resp-reg_receiver"/>
</dbReference>
<evidence type="ECO:0000256" key="1">
    <source>
        <dbReference type="ARBA" id="ARBA00000085"/>
    </source>
</evidence>
<evidence type="ECO:0000256" key="9">
    <source>
        <dbReference type="ARBA" id="ARBA00022777"/>
    </source>
</evidence>
<evidence type="ECO:0000256" key="2">
    <source>
        <dbReference type="ARBA" id="ARBA00004651"/>
    </source>
</evidence>
<evidence type="ECO:0000259" key="24">
    <source>
        <dbReference type="PROSITE" id="PS50110"/>
    </source>
</evidence>
<dbReference type="FunFam" id="1.10.10.10:FF:000033">
    <property type="entry name" value="DNA-binding response regulator MtrA"/>
    <property type="match status" value="1"/>
</dbReference>
<name>A0A1G6YFJ8_9NOCA</name>
<dbReference type="SUPFAM" id="SSF52172">
    <property type="entry name" value="CheY-like"/>
    <property type="match status" value="1"/>
</dbReference>
<evidence type="ECO:0000256" key="5">
    <source>
        <dbReference type="ARBA" id="ARBA00022553"/>
    </source>
</evidence>
<dbReference type="InterPro" id="IPR004358">
    <property type="entry name" value="Sig_transdc_His_kin-like_C"/>
</dbReference>
<keyword evidence="16" id="KW-0804">Transcription</keyword>
<dbReference type="EMBL" id="FNAB01000007">
    <property type="protein sequence ID" value="SDD89179.1"/>
    <property type="molecule type" value="Genomic_DNA"/>
</dbReference>
<dbReference type="InterPro" id="IPR001867">
    <property type="entry name" value="OmpR/PhoB-type_DNA-bd"/>
</dbReference>
<feature type="modified residue" description="4-aspartylphosphate" evidence="19">
    <location>
        <position position="53"/>
    </location>
</feature>
<dbReference type="InterPro" id="IPR047669">
    <property type="entry name" value="MtrAB_MtrB"/>
</dbReference>
<dbReference type="Pfam" id="PF00486">
    <property type="entry name" value="Trans_reg_C"/>
    <property type="match status" value="1"/>
</dbReference>
<dbReference type="PROSITE" id="PS50109">
    <property type="entry name" value="HIS_KIN"/>
    <property type="match status" value="1"/>
</dbReference>
<dbReference type="GO" id="GO:0045893">
    <property type="term" value="P:positive regulation of DNA-templated transcription"/>
    <property type="evidence" value="ECO:0007669"/>
    <property type="project" value="InterPro"/>
</dbReference>
<evidence type="ECO:0000256" key="17">
    <source>
        <dbReference type="ARBA" id="ARBA00035142"/>
    </source>
</evidence>
<dbReference type="Gene3D" id="6.10.250.690">
    <property type="match status" value="1"/>
</dbReference>
<feature type="transmembrane region" description="Helical" evidence="22">
    <location>
        <begin position="441"/>
        <end position="460"/>
    </location>
</feature>
<dbReference type="Pfam" id="PF00512">
    <property type="entry name" value="HisKA"/>
    <property type="match status" value="1"/>
</dbReference>
<feature type="domain" description="Response regulatory" evidence="24">
    <location>
        <begin position="4"/>
        <end position="117"/>
    </location>
</feature>
<evidence type="ECO:0000256" key="4">
    <source>
        <dbReference type="ARBA" id="ARBA00022475"/>
    </source>
</evidence>
<dbReference type="NCBIfam" id="NF040691">
    <property type="entry name" value="MtrAB_MtrB"/>
    <property type="match status" value="1"/>
</dbReference>
<protein>
    <recommendedName>
        <fullName evidence="17">DNA-binding response regulator MtrA</fullName>
        <ecNumber evidence="3">2.7.13.3</ecNumber>
    </recommendedName>
    <alternativeName>
        <fullName evidence="18">Sensor histidine kinase MtrB</fullName>
    </alternativeName>
</protein>
<evidence type="ECO:0000259" key="26">
    <source>
        <dbReference type="PROSITE" id="PS51755"/>
    </source>
</evidence>